<dbReference type="PROSITE" id="PS51352">
    <property type="entry name" value="THIOREDOXIN_2"/>
    <property type="match status" value="1"/>
</dbReference>
<dbReference type="EMBL" id="GU943008">
    <property type="protein sequence ID" value="ADD93991.1"/>
    <property type="molecule type" value="Genomic_DNA"/>
</dbReference>
<protein>
    <recommendedName>
        <fullName evidence="1">Thioredoxin domain-containing protein</fullName>
    </recommendedName>
</protein>
<name>D6PE40_9BACT</name>
<proteinExistence type="predicted"/>
<dbReference type="AlphaFoldDB" id="D6PE40"/>
<dbReference type="PROSITE" id="PS51257">
    <property type="entry name" value="PROKAR_LIPOPROTEIN"/>
    <property type="match status" value="1"/>
</dbReference>
<dbReference type="Gene3D" id="3.40.30.10">
    <property type="entry name" value="Glutaredoxin"/>
    <property type="match status" value="1"/>
</dbReference>
<evidence type="ECO:0000313" key="2">
    <source>
        <dbReference type="EMBL" id="ADD93991.1"/>
    </source>
</evidence>
<dbReference type="SUPFAM" id="SSF52833">
    <property type="entry name" value="Thioredoxin-like"/>
    <property type="match status" value="1"/>
</dbReference>
<dbReference type="InterPro" id="IPR013766">
    <property type="entry name" value="Thioredoxin_domain"/>
</dbReference>
<dbReference type="InterPro" id="IPR036249">
    <property type="entry name" value="Thioredoxin-like_sf"/>
</dbReference>
<accession>D6PE40</accession>
<evidence type="ECO:0000259" key="1">
    <source>
        <dbReference type="PROSITE" id="PS51352"/>
    </source>
</evidence>
<feature type="domain" description="Thioredoxin" evidence="1">
    <location>
        <begin position="20"/>
        <end position="187"/>
    </location>
</feature>
<sequence>MRFVALVLIMLLSGCIESTLEDGRVFTLQTLDRVEDAGPVYSMKENLSEGPVLVLFIGVGCTGCKDWTDDLREHHQQWMEQDPPLQLVSVERYPAFEDRDDVAAEFGTPESNHYTPWPIVLPSEEDSIQRMIDQVNMSQSVFEYYGLPGTPELFLIDQDGIIQWESTTYYPNENSIEIIENEYKKVI</sequence>
<reference evidence="2" key="1">
    <citation type="journal article" date="2010" name="ISME J.">
        <title>Metagenome of the Mediterranean deep chlorophyll maximum studied by direct and fosmid library 454 pyrosequencing.</title>
        <authorList>
            <person name="Ghai R."/>
            <person name="Martin-Cuadrado A.B."/>
            <person name="Molto A.G."/>
            <person name="Heredia I.G."/>
            <person name="Cabrera R."/>
            <person name="Martin J."/>
            <person name="Verdu M."/>
            <person name="Deschamps P."/>
            <person name="Moreira D."/>
            <person name="Lopez-Garcia P."/>
            <person name="Mira A."/>
            <person name="Rodriguez-Valera F."/>
        </authorList>
    </citation>
    <scope>NUCLEOTIDE SEQUENCE</scope>
</reference>
<organism evidence="2">
    <name type="scientific">uncultured marine bacterium MedDCM-OCT-S09-C3</name>
    <dbReference type="NCBI Taxonomy" id="743079"/>
    <lineage>
        <taxon>Bacteria</taxon>
        <taxon>environmental samples</taxon>
    </lineage>
</organism>